<comment type="caution">
    <text evidence="1">The sequence shown here is derived from an EMBL/GenBank/DDBJ whole genome shotgun (WGS) entry which is preliminary data.</text>
</comment>
<organism evidence="1 2">
    <name type="scientific">Dubosiella muris</name>
    <dbReference type="NCBI Taxonomy" id="3038133"/>
    <lineage>
        <taxon>Bacteria</taxon>
        <taxon>Bacillati</taxon>
        <taxon>Bacillota</taxon>
        <taxon>Erysipelotrichia</taxon>
        <taxon>Erysipelotrichales</taxon>
        <taxon>Erysipelotrichaceae</taxon>
        <taxon>Dubosiella</taxon>
    </lineage>
</organism>
<gene>
    <name evidence="1" type="ORF">E5336_01650</name>
</gene>
<protein>
    <submittedName>
        <fullName evidence="1">ComEA family DNA-binding protein</fullName>
    </submittedName>
</protein>
<proteinExistence type="predicted"/>
<keyword evidence="1" id="KW-0238">DNA-binding</keyword>
<dbReference type="EMBL" id="SRYG01000002">
    <property type="protein sequence ID" value="TGY67164.1"/>
    <property type="molecule type" value="Genomic_DNA"/>
</dbReference>
<sequence length="148" mass="16122">MFSYALAGRYEPVRLERPGSRHVRIEIKGGIQNPGTYELPTGATVEDAIEEAGGLHENADLSRVALMAELRPDDLIVIPLADPTQAALVSINAASSEQLQTLPGVGPAIAARIIEYREQTPFQALEDIQNVKGIGEKMFEKIKEQICL</sequence>
<dbReference type="Proteomes" id="UP000308836">
    <property type="component" value="Unassembled WGS sequence"/>
</dbReference>
<accession>A0AC61RA01</accession>
<evidence type="ECO:0000313" key="1">
    <source>
        <dbReference type="EMBL" id="TGY67164.1"/>
    </source>
</evidence>
<evidence type="ECO:0000313" key="2">
    <source>
        <dbReference type="Proteomes" id="UP000308836"/>
    </source>
</evidence>
<keyword evidence="2" id="KW-1185">Reference proteome</keyword>
<name>A0AC61RA01_9FIRM</name>
<reference evidence="1" key="1">
    <citation type="submission" date="2019-04" db="EMBL/GenBank/DDBJ databases">
        <title>Microbes associate with the intestines of laboratory mice.</title>
        <authorList>
            <person name="Navarre W."/>
            <person name="Wong E."/>
            <person name="Huang K."/>
            <person name="Tropini C."/>
            <person name="Ng K."/>
            <person name="Yu B."/>
        </authorList>
    </citation>
    <scope>NUCLEOTIDE SEQUENCE</scope>
    <source>
        <strain evidence="1">NM09_H32</strain>
    </source>
</reference>